<protein>
    <recommendedName>
        <fullName evidence="5">LysM domain-containing protein</fullName>
    </recommendedName>
</protein>
<proteinExistence type="inferred from homology"/>
<dbReference type="InterPro" id="IPR036779">
    <property type="entry name" value="LysM_dom_sf"/>
</dbReference>
<feature type="region of interest" description="Disordered" evidence="4">
    <location>
        <begin position="617"/>
        <end position="647"/>
    </location>
</feature>
<feature type="region of interest" description="Disordered" evidence="4">
    <location>
        <begin position="721"/>
        <end position="752"/>
    </location>
</feature>
<dbReference type="Proteomes" id="UP000005206">
    <property type="component" value="Chromosome 12"/>
</dbReference>
<evidence type="ECO:0000256" key="2">
    <source>
        <dbReference type="ARBA" id="ARBA00023026"/>
    </source>
</evidence>
<evidence type="ECO:0000313" key="6">
    <source>
        <dbReference type="EMBL" id="EEU41641.1"/>
    </source>
</evidence>
<feature type="domain" description="LysM" evidence="5">
    <location>
        <begin position="352"/>
        <end position="400"/>
    </location>
</feature>
<dbReference type="Gene3D" id="3.10.350.10">
    <property type="entry name" value="LysM domain"/>
    <property type="match status" value="3"/>
</dbReference>
<feature type="compositionally biased region" description="Low complexity" evidence="4">
    <location>
        <begin position="620"/>
        <end position="644"/>
    </location>
</feature>
<gene>
    <name evidence="6" type="ORF">NECHADRAFT_87919</name>
</gene>
<feature type="domain" description="LysM" evidence="5">
    <location>
        <begin position="441"/>
        <end position="487"/>
    </location>
</feature>
<dbReference type="OMA" id="MWADYAY"/>
<feature type="compositionally biased region" description="Polar residues" evidence="4">
    <location>
        <begin position="409"/>
        <end position="420"/>
    </location>
</feature>
<accession>C7Z3E3</accession>
<evidence type="ECO:0000313" key="7">
    <source>
        <dbReference type="Proteomes" id="UP000005206"/>
    </source>
</evidence>
<name>C7Z3E3_FUSV7</name>
<dbReference type="GeneID" id="9676346"/>
<evidence type="ECO:0000256" key="4">
    <source>
        <dbReference type="SAM" id="MobiDB-lite"/>
    </source>
</evidence>
<dbReference type="OrthoDB" id="5985073at2759"/>
<dbReference type="Pfam" id="PF01476">
    <property type="entry name" value="LysM"/>
    <property type="match status" value="1"/>
</dbReference>
<evidence type="ECO:0000256" key="3">
    <source>
        <dbReference type="ARBA" id="ARBA00044955"/>
    </source>
</evidence>
<dbReference type="KEGG" id="nhe:NECHADRAFT_87919"/>
<dbReference type="InterPro" id="IPR052210">
    <property type="entry name" value="LysM1-like"/>
</dbReference>
<keyword evidence="1" id="KW-0147">Chitin-binding</keyword>
<evidence type="ECO:0000256" key="1">
    <source>
        <dbReference type="ARBA" id="ARBA00022669"/>
    </source>
</evidence>
<reference evidence="6 7" key="1">
    <citation type="journal article" date="2009" name="PLoS Genet.">
        <title>The genome of Nectria haematococca: contribution of supernumerary chromosomes to gene expansion.</title>
        <authorList>
            <person name="Coleman J.J."/>
            <person name="Rounsley S.D."/>
            <person name="Rodriguez-Carres M."/>
            <person name="Kuo A."/>
            <person name="Wasmann C.C."/>
            <person name="Grimwood J."/>
            <person name="Schmutz J."/>
            <person name="Taga M."/>
            <person name="White G.J."/>
            <person name="Zhou S."/>
            <person name="Schwartz D.C."/>
            <person name="Freitag M."/>
            <person name="Ma L.J."/>
            <person name="Danchin E.G."/>
            <person name="Henrissat B."/>
            <person name="Coutinho P.M."/>
            <person name="Nelson D.R."/>
            <person name="Straney D."/>
            <person name="Napoli C.A."/>
            <person name="Barker B.M."/>
            <person name="Gribskov M."/>
            <person name="Rep M."/>
            <person name="Kroken S."/>
            <person name="Molnar I."/>
            <person name="Rensing C."/>
            <person name="Kennell J.C."/>
            <person name="Zamora J."/>
            <person name="Farman M.L."/>
            <person name="Selker E.U."/>
            <person name="Salamov A."/>
            <person name="Shapiro H."/>
            <person name="Pangilinan J."/>
            <person name="Lindquist E."/>
            <person name="Lamers C."/>
            <person name="Grigoriev I.V."/>
            <person name="Geiser D.M."/>
            <person name="Covert S.F."/>
            <person name="Temporini E."/>
            <person name="Vanetten H.D."/>
        </authorList>
    </citation>
    <scope>NUCLEOTIDE SEQUENCE [LARGE SCALE GENOMIC DNA]</scope>
    <source>
        <strain evidence="7">ATCC MYA-4622 / CBS 123669 / FGSC 9596 / NRRL 45880 / 77-13-4</strain>
    </source>
</reference>
<dbReference type="RefSeq" id="XP_003047354.1">
    <property type="nucleotide sequence ID" value="XM_003047308.1"/>
</dbReference>
<dbReference type="InParanoid" id="C7Z3E3"/>
<dbReference type="PANTHER" id="PTHR34997">
    <property type="entry name" value="AM15"/>
    <property type="match status" value="1"/>
</dbReference>
<feature type="region of interest" description="Disordered" evidence="4">
    <location>
        <begin position="869"/>
        <end position="902"/>
    </location>
</feature>
<dbReference type="SMART" id="SM00257">
    <property type="entry name" value="LysM"/>
    <property type="match status" value="4"/>
</dbReference>
<feature type="domain" description="LysM" evidence="5">
    <location>
        <begin position="657"/>
        <end position="703"/>
    </location>
</feature>
<evidence type="ECO:0000259" key="5">
    <source>
        <dbReference type="PROSITE" id="PS51782"/>
    </source>
</evidence>
<dbReference type="STRING" id="660122.C7Z3E3"/>
<dbReference type="eggNOG" id="KOG2806">
    <property type="taxonomic scope" value="Eukaryota"/>
</dbReference>
<comment type="similarity">
    <text evidence="3">Belongs to the secreted LysM effector family.</text>
</comment>
<dbReference type="PANTHER" id="PTHR34997:SF1">
    <property type="entry name" value="PEPTIDOGLYCAN-BINDING LYSIN DOMAIN"/>
    <property type="match status" value="1"/>
</dbReference>
<dbReference type="InterPro" id="IPR018392">
    <property type="entry name" value="LysM"/>
</dbReference>
<dbReference type="AlphaFoldDB" id="C7Z3E3"/>
<dbReference type="PROSITE" id="PS51782">
    <property type="entry name" value="LYSM"/>
    <property type="match status" value="3"/>
</dbReference>
<organism evidence="6 7">
    <name type="scientific">Fusarium vanettenii (strain ATCC MYA-4622 / CBS 123669 / FGSC 9596 / NRRL 45880 / 77-13-4)</name>
    <name type="common">Fusarium solani subsp. pisi</name>
    <dbReference type="NCBI Taxonomy" id="660122"/>
    <lineage>
        <taxon>Eukaryota</taxon>
        <taxon>Fungi</taxon>
        <taxon>Dikarya</taxon>
        <taxon>Ascomycota</taxon>
        <taxon>Pezizomycotina</taxon>
        <taxon>Sordariomycetes</taxon>
        <taxon>Hypocreomycetidae</taxon>
        <taxon>Hypocreales</taxon>
        <taxon>Nectriaceae</taxon>
        <taxon>Fusarium</taxon>
        <taxon>Fusarium solani species complex</taxon>
        <taxon>Fusarium vanettenii</taxon>
    </lineage>
</organism>
<dbReference type="SUPFAM" id="SSF54106">
    <property type="entry name" value="LysM domain"/>
    <property type="match status" value="2"/>
</dbReference>
<dbReference type="HOGENOM" id="CLU_297196_0_0_1"/>
<dbReference type="VEuPathDB" id="FungiDB:NECHADRAFT_87919"/>
<dbReference type="EMBL" id="GG698907">
    <property type="protein sequence ID" value="EEU41641.1"/>
    <property type="molecule type" value="Genomic_DNA"/>
</dbReference>
<sequence length="1014" mass="111898">MTTLSSTAEMMMDKGSYMRGTMQGRRVTYPSGARHRYPGLSTYRHLSAGESIDLTVLPVMHIRIRLPFASPSLFSFTRLNSPAMMHWSFVLSSLAIVASPTGAWQYISPDALPSDTLSSSCKAALVVDISCPSQVSTFFQRQAVPLDSLEEACTSECRASLAEYEAGLKIKCDEKDVVDYNPGANPVHVSVVATDMLYHFNRTCIKDGDRWCNIWAFENSPDSDPSGSSAPSTTASMDMCDSCIIKPFQFMAGNSYSDGFALQPDYSTLTESCSQTGFPLATTTTIESPTTSNPSLACSGKQYTIQANDTCQSISNANNVATAWMLYDNNLQAFCARFPAEGERICIVNQCKTYTIQANDTCQGIAVASNITRVQLYTWNPVLGPACNRMSLSVGDSICLEPHNDEDYTSPTHVSTTQAPKPTAAPVPSNIANGTNENCAQYYFVQEGDYCNQIIVKFGISLADFLFLNQGINAECTNLMAEDSYCVAPVGPINMYPGHPDYVDPTSTIPNIPFSDLPKATFTPPAITGLPAYLPRANSTRKDCLIYVNGTDLQVDMSWGSSFSGCVELAKIWGISLDELQNWNPSLNTTSPDCGFSEGFSYCMAAYMKVNTYTGEDEAGSTATSTSTASTPTTDTTAEPTETELPIRDGAAEGCTKYYAVVPPQTCQEVLDANNLTIAEFYAMNPSIGAECTTLWPNYRYCVEVLRLRIPALSLRLLGSSPRNMTSRGGGSQSPVNMAPSARKRTEGAQPRPLRPCVNHNVIFNDHTGNPSLMSWYGLENRPNLPHLPSWIFYMVNPEIPRDFDGCTFVFGFESNRLLYCAGGFRYEFFFLPGATAQECIAHYRGEMAARGTMWCQVRKVKMALKEKHEAGEEGVGDSTETLSSGDEDEPQSGITGEGLPGLPWPKRGGDWYFTNYRSWLFMYLDADIHWGPDQDHNFCLVKFDPMPIEWEEGERVRWDPMEHPIHSEHMKARQKVGDKGTLISWMGDRSHDHWAREASYATDDAEDLGWETW</sequence>
<keyword evidence="7" id="KW-1185">Reference proteome</keyword>
<keyword evidence="2" id="KW-0843">Virulence</keyword>
<feature type="region of interest" description="Disordered" evidence="4">
    <location>
        <begin position="409"/>
        <end position="430"/>
    </location>
</feature>
<dbReference type="GO" id="GO:0008061">
    <property type="term" value="F:chitin binding"/>
    <property type="evidence" value="ECO:0007669"/>
    <property type="project" value="UniProtKB-KW"/>
</dbReference>
<dbReference type="CDD" id="cd00118">
    <property type="entry name" value="LysM"/>
    <property type="match status" value="1"/>
</dbReference>